<dbReference type="EMBL" id="JAUSTY010000001">
    <property type="protein sequence ID" value="MDQ0164383.1"/>
    <property type="molecule type" value="Genomic_DNA"/>
</dbReference>
<evidence type="ECO:0000313" key="2">
    <source>
        <dbReference type="Proteomes" id="UP001235840"/>
    </source>
</evidence>
<gene>
    <name evidence="1" type="ORF">J2S11_000282</name>
</gene>
<proteinExistence type="predicted"/>
<name>A0ABT9VTS4_9BACI</name>
<accession>A0ABT9VTS4</accession>
<keyword evidence="2" id="KW-1185">Reference proteome</keyword>
<evidence type="ECO:0008006" key="3">
    <source>
        <dbReference type="Google" id="ProtNLM"/>
    </source>
</evidence>
<evidence type="ECO:0000313" key="1">
    <source>
        <dbReference type="EMBL" id="MDQ0164383.1"/>
    </source>
</evidence>
<dbReference type="SUPFAM" id="SSF160755">
    <property type="entry name" value="YugN-like"/>
    <property type="match status" value="1"/>
</dbReference>
<sequence length="139" mass="16150">MFAFEHTSLENFQGSFGEIKRFLQEKGYDEGGNWEYDHGYFDKKIADSPGYLFIRIPIIVQEGTFGEDEARVKIGTPFLLRHKYQIGNDDHVHVTLANASLNQFAEPQDPDASLEQDEIDSTWEIIRRLEEDFQASFKR</sequence>
<organism evidence="1 2">
    <name type="scientific">Caldalkalibacillus horti</name>
    <dbReference type="NCBI Taxonomy" id="77523"/>
    <lineage>
        <taxon>Bacteria</taxon>
        <taxon>Bacillati</taxon>
        <taxon>Bacillota</taxon>
        <taxon>Bacilli</taxon>
        <taxon>Bacillales</taxon>
        <taxon>Bacillaceae</taxon>
        <taxon>Caldalkalibacillus</taxon>
    </lineage>
</organism>
<comment type="caution">
    <text evidence="1">The sequence shown here is derived from an EMBL/GenBank/DDBJ whole genome shotgun (WGS) entry which is preliminary data.</text>
</comment>
<reference evidence="1 2" key="1">
    <citation type="submission" date="2023-07" db="EMBL/GenBank/DDBJ databases">
        <title>Genomic Encyclopedia of Type Strains, Phase IV (KMG-IV): sequencing the most valuable type-strain genomes for metagenomic binning, comparative biology and taxonomic classification.</title>
        <authorList>
            <person name="Goeker M."/>
        </authorList>
    </citation>
    <scope>NUCLEOTIDE SEQUENCE [LARGE SCALE GENOMIC DNA]</scope>
    <source>
        <strain evidence="1 2">DSM 12751</strain>
    </source>
</reference>
<protein>
    <recommendedName>
        <fullName evidence="3">YugN-like family protein</fullName>
    </recommendedName>
</protein>
<dbReference type="Gene3D" id="3.30.310.100">
    <property type="entry name" value="YugN-like"/>
    <property type="match status" value="1"/>
</dbReference>
<dbReference type="RefSeq" id="WP_307389902.1">
    <property type="nucleotide sequence ID" value="NZ_BAAADK010000009.1"/>
</dbReference>
<dbReference type="Proteomes" id="UP001235840">
    <property type="component" value="Unassembled WGS sequence"/>
</dbReference>
<dbReference type="InterPro" id="IPR036491">
    <property type="entry name" value="YugN-like_sf"/>
</dbReference>
<dbReference type="Pfam" id="PF08868">
    <property type="entry name" value="YugN"/>
    <property type="match status" value="1"/>
</dbReference>
<dbReference type="InterPro" id="IPR014967">
    <property type="entry name" value="Uncharacterised_YugN-like"/>
</dbReference>